<evidence type="ECO:0000313" key="2">
    <source>
        <dbReference type="EMBL" id="KAF5949168.1"/>
    </source>
</evidence>
<dbReference type="GO" id="GO:0005634">
    <property type="term" value="C:nucleus"/>
    <property type="evidence" value="ECO:0007669"/>
    <property type="project" value="TreeGrafter"/>
</dbReference>
<organism evidence="2 3">
    <name type="scientific">Camellia sinensis</name>
    <name type="common">Tea plant</name>
    <name type="synonym">Thea sinensis</name>
    <dbReference type="NCBI Taxonomy" id="4442"/>
    <lineage>
        <taxon>Eukaryota</taxon>
        <taxon>Viridiplantae</taxon>
        <taxon>Streptophyta</taxon>
        <taxon>Embryophyta</taxon>
        <taxon>Tracheophyta</taxon>
        <taxon>Spermatophyta</taxon>
        <taxon>Magnoliopsida</taxon>
        <taxon>eudicotyledons</taxon>
        <taxon>Gunneridae</taxon>
        <taxon>Pentapetalae</taxon>
        <taxon>asterids</taxon>
        <taxon>Ericales</taxon>
        <taxon>Theaceae</taxon>
        <taxon>Camellia</taxon>
    </lineage>
</organism>
<keyword evidence="3" id="KW-1185">Reference proteome</keyword>
<evidence type="ECO:0000313" key="3">
    <source>
        <dbReference type="Proteomes" id="UP000593564"/>
    </source>
</evidence>
<name>A0A7J7HBG3_CAMSI</name>
<feature type="region of interest" description="Disordered" evidence="1">
    <location>
        <begin position="1"/>
        <end position="24"/>
    </location>
</feature>
<evidence type="ECO:0000256" key="1">
    <source>
        <dbReference type="SAM" id="MobiDB-lite"/>
    </source>
</evidence>
<reference evidence="2 3" key="2">
    <citation type="submission" date="2020-07" db="EMBL/GenBank/DDBJ databases">
        <title>Genome assembly of wild tea tree DASZ reveals pedigree and selection history of tea varieties.</title>
        <authorList>
            <person name="Zhang W."/>
        </authorList>
    </citation>
    <scope>NUCLEOTIDE SEQUENCE [LARGE SCALE GENOMIC DNA]</scope>
    <source>
        <strain evidence="3">cv. G240</strain>
        <tissue evidence="2">Leaf</tissue>
    </source>
</reference>
<feature type="compositionally biased region" description="Polar residues" evidence="1">
    <location>
        <begin position="8"/>
        <end position="24"/>
    </location>
</feature>
<comment type="caution">
    <text evidence="2">The sequence shown here is derived from an EMBL/GenBank/DDBJ whole genome shotgun (WGS) entry which is preliminary data.</text>
</comment>
<dbReference type="PANTHER" id="PTHR31728:SF5">
    <property type="entry name" value="OS07G0540200 PROTEIN"/>
    <property type="match status" value="1"/>
</dbReference>
<gene>
    <name evidence="2" type="ORF">HYC85_015125</name>
</gene>
<dbReference type="InterPro" id="IPR023238">
    <property type="entry name" value="FAM175"/>
</dbReference>
<dbReference type="GO" id="GO:0031593">
    <property type="term" value="F:polyubiquitin modification-dependent protein binding"/>
    <property type="evidence" value="ECO:0007669"/>
    <property type="project" value="TreeGrafter"/>
</dbReference>
<dbReference type="AlphaFoldDB" id="A0A7J7HBG3"/>
<sequence>MCAVRVGRSSSTKDQMRPNKSSPWSSVELILRPNRQGQIGRAVLKKGHGIALSIARWVLKEHCKLLNGEEWENREGSKGRLVRRRRDFDLERCFLLGGETSSATVMIDGSKGKGMLVSTWLLILLFKFLWPPPNPPPHLHARVLRHLLSLLHHPTPQFPQTLVSLSLSLSPLPFFLLTIPFQAQLIHSHDYEAFQFRSSTQSFEAKTLDVVNIGPAFRSHYSDFLPNCLFSALGCELRGLNSMVEDGKGEIESLEGMSRVSNEQRELDLCAEEFDVGQLNRLLGLIIFWDS</sequence>
<dbReference type="Proteomes" id="UP000593564">
    <property type="component" value="Unassembled WGS sequence"/>
</dbReference>
<accession>A0A7J7HBG3</accession>
<proteinExistence type="predicted"/>
<protein>
    <submittedName>
        <fullName evidence="2">Uncharacterized protein</fullName>
    </submittedName>
</protein>
<reference evidence="3" key="1">
    <citation type="journal article" date="2020" name="Nat. Commun.">
        <title>Genome assembly of wild tea tree DASZ reveals pedigree and selection history of tea varieties.</title>
        <authorList>
            <person name="Zhang W."/>
            <person name="Zhang Y."/>
            <person name="Qiu H."/>
            <person name="Guo Y."/>
            <person name="Wan H."/>
            <person name="Zhang X."/>
            <person name="Scossa F."/>
            <person name="Alseekh S."/>
            <person name="Zhang Q."/>
            <person name="Wang P."/>
            <person name="Xu L."/>
            <person name="Schmidt M.H."/>
            <person name="Jia X."/>
            <person name="Li D."/>
            <person name="Zhu A."/>
            <person name="Guo F."/>
            <person name="Chen W."/>
            <person name="Ni D."/>
            <person name="Usadel B."/>
            <person name="Fernie A.R."/>
            <person name="Wen W."/>
        </authorList>
    </citation>
    <scope>NUCLEOTIDE SEQUENCE [LARGE SCALE GENOMIC DNA]</scope>
    <source>
        <strain evidence="3">cv. G240</strain>
    </source>
</reference>
<dbReference type="EMBL" id="JACBKZ010000006">
    <property type="protein sequence ID" value="KAF5949168.1"/>
    <property type="molecule type" value="Genomic_DNA"/>
</dbReference>
<dbReference type="PANTHER" id="PTHR31728">
    <property type="entry name" value="ABRAXAS FAMILY MEMBER"/>
    <property type="match status" value="1"/>
</dbReference>